<keyword evidence="3" id="KW-1185">Reference proteome</keyword>
<dbReference type="PROSITE" id="PS50994">
    <property type="entry name" value="INTEGRASE"/>
    <property type="match status" value="1"/>
</dbReference>
<dbReference type="InterPro" id="IPR012337">
    <property type="entry name" value="RNaseH-like_sf"/>
</dbReference>
<proteinExistence type="predicted"/>
<reference evidence="2 3" key="1">
    <citation type="submission" date="2022-01" db="EMBL/GenBank/DDBJ databases">
        <title>A high-quality chromosome-level genome assembly of rohu carp, Labeo rohita.</title>
        <authorList>
            <person name="Arick M.A. II"/>
            <person name="Hsu C.-Y."/>
            <person name="Magbanua Z."/>
            <person name="Pechanova O."/>
            <person name="Grover C."/>
            <person name="Miller E."/>
            <person name="Thrash A."/>
            <person name="Ezzel L."/>
            <person name="Alam S."/>
            <person name="Benzie J."/>
            <person name="Hamilton M."/>
            <person name="Karsi A."/>
            <person name="Lawrence M.L."/>
            <person name="Peterson D.G."/>
        </authorList>
    </citation>
    <scope>NUCLEOTIDE SEQUENCE [LARGE SCALE GENOMIC DNA]</scope>
    <source>
        <strain evidence="3">BAU-BD-2019</strain>
        <tissue evidence="2">Blood</tissue>
    </source>
</reference>
<feature type="domain" description="Integrase catalytic" evidence="1">
    <location>
        <begin position="1"/>
        <end position="141"/>
    </location>
</feature>
<accession>A0ABQ8LMW6</accession>
<evidence type="ECO:0000313" key="2">
    <source>
        <dbReference type="EMBL" id="KAI2651704.1"/>
    </source>
</evidence>
<protein>
    <submittedName>
        <fullName evidence="2">Linear gramicidin synthase subunit C</fullName>
    </submittedName>
</protein>
<name>A0ABQ8LMW6_LABRO</name>
<dbReference type="Gene3D" id="3.30.420.10">
    <property type="entry name" value="Ribonuclease H-like superfamily/Ribonuclease H"/>
    <property type="match status" value="1"/>
</dbReference>
<dbReference type="InterPro" id="IPR036397">
    <property type="entry name" value="RNaseH_sf"/>
</dbReference>
<dbReference type="SUPFAM" id="SSF53098">
    <property type="entry name" value="Ribonuclease H-like"/>
    <property type="match status" value="1"/>
</dbReference>
<dbReference type="InterPro" id="IPR001584">
    <property type="entry name" value="Integrase_cat-core"/>
</dbReference>
<sequence>MDTSCFINALRRFIAICGPAKQIRSDRGTNFIGACRELDIPSNLDETKVTRFLADQGCSWIFNPPHASHMGGVWERMIGITWKILDSMMLQLRSSRITHEVLTTFMAEVTTIINSRPLVPVIMDPEDPLILTPSALLTLKYGPCPCPSGEFDHADLYRKQWKQVQNLASTFWDRWRKQYLSTLQPRKKWQVKRQDITEGSVVLMKDHQSKRNQWPLGRITRVFPSEDGRVRKVEIKVMDKEESKVFIRPVTEVVILIPSD</sequence>
<gene>
    <name evidence="2" type="ORF">H4Q32_014440</name>
</gene>
<dbReference type="InterPro" id="IPR040676">
    <property type="entry name" value="DUF5641"/>
</dbReference>
<dbReference type="PANTHER" id="PTHR47331:SF6">
    <property type="entry name" value="DOUBLECORTIN DOMAIN-CONTAINING PROTEIN"/>
    <property type="match status" value="1"/>
</dbReference>
<evidence type="ECO:0000313" key="3">
    <source>
        <dbReference type="Proteomes" id="UP000830375"/>
    </source>
</evidence>
<comment type="caution">
    <text evidence="2">The sequence shown here is derived from an EMBL/GenBank/DDBJ whole genome shotgun (WGS) entry which is preliminary data.</text>
</comment>
<dbReference type="EMBL" id="JACTAM010000020">
    <property type="protein sequence ID" value="KAI2651704.1"/>
    <property type="molecule type" value="Genomic_DNA"/>
</dbReference>
<dbReference type="Pfam" id="PF18701">
    <property type="entry name" value="DUF5641"/>
    <property type="match status" value="1"/>
</dbReference>
<dbReference type="Proteomes" id="UP000830375">
    <property type="component" value="Unassembled WGS sequence"/>
</dbReference>
<dbReference type="PANTHER" id="PTHR47331">
    <property type="entry name" value="PHD-TYPE DOMAIN-CONTAINING PROTEIN"/>
    <property type="match status" value="1"/>
</dbReference>
<organism evidence="2 3">
    <name type="scientific">Labeo rohita</name>
    <name type="common">Indian major carp</name>
    <name type="synonym">Cyprinus rohita</name>
    <dbReference type="NCBI Taxonomy" id="84645"/>
    <lineage>
        <taxon>Eukaryota</taxon>
        <taxon>Metazoa</taxon>
        <taxon>Chordata</taxon>
        <taxon>Craniata</taxon>
        <taxon>Vertebrata</taxon>
        <taxon>Euteleostomi</taxon>
        <taxon>Actinopterygii</taxon>
        <taxon>Neopterygii</taxon>
        <taxon>Teleostei</taxon>
        <taxon>Ostariophysi</taxon>
        <taxon>Cypriniformes</taxon>
        <taxon>Cyprinidae</taxon>
        <taxon>Labeoninae</taxon>
        <taxon>Labeonini</taxon>
        <taxon>Labeo</taxon>
    </lineage>
</organism>
<evidence type="ECO:0000259" key="1">
    <source>
        <dbReference type="PROSITE" id="PS50994"/>
    </source>
</evidence>